<dbReference type="InterPro" id="IPR023352">
    <property type="entry name" value="MAPEG-like_dom_sf"/>
</dbReference>
<dbReference type="InterPro" id="IPR001129">
    <property type="entry name" value="Membr-assoc_MAPEG"/>
</dbReference>
<dbReference type="OMA" id="SACFVIA"/>
<evidence type="ECO:0000256" key="4">
    <source>
        <dbReference type="ARBA" id="ARBA00023136"/>
    </source>
</evidence>
<accession>A0A2C9K158</accession>
<dbReference type="Proteomes" id="UP001165740">
    <property type="component" value="Chromosome 17"/>
</dbReference>
<evidence type="ECO:0000256" key="1">
    <source>
        <dbReference type="ARBA" id="ARBA00004370"/>
    </source>
</evidence>
<proteinExistence type="predicted"/>
<protein>
    <submittedName>
        <fullName evidence="9">Uncharacterized protein LOC106076842</fullName>
    </submittedName>
</protein>
<dbReference type="Proteomes" id="UP000076420">
    <property type="component" value="Unassembled WGS sequence"/>
</dbReference>
<feature type="transmembrane region" description="Helical" evidence="5">
    <location>
        <begin position="16"/>
        <end position="34"/>
    </location>
</feature>
<dbReference type="AlphaFoldDB" id="A0A2C9K158"/>
<evidence type="ECO:0000313" key="8">
    <source>
        <dbReference type="Proteomes" id="UP001165740"/>
    </source>
</evidence>
<name>A0A2C9K158_BIOGL</name>
<gene>
    <name evidence="6" type="primary">106076842</name>
    <name evidence="9" type="synonym">LOC106076842</name>
</gene>
<evidence type="ECO:0000256" key="2">
    <source>
        <dbReference type="ARBA" id="ARBA00022692"/>
    </source>
</evidence>
<dbReference type="GO" id="GO:0045055">
    <property type="term" value="P:regulated exocytosis"/>
    <property type="evidence" value="ECO:0007669"/>
    <property type="project" value="TreeGrafter"/>
</dbReference>
<keyword evidence="3 5" id="KW-1133">Transmembrane helix</keyword>
<dbReference type="EnsemblMetazoa" id="BGLB011426-RB">
    <property type="protein sequence ID" value="BGLB011426-PB"/>
    <property type="gene ID" value="BGLB011426"/>
</dbReference>
<dbReference type="RefSeq" id="XP_055871187.1">
    <property type="nucleotide sequence ID" value="XM_056015212.1"/>
</dbReference>
<dbReference type="GO" id="GO:0005765">
    <property type="term" value="C:lysosomal membrane"/>
    <property type="evidence" value="ECO:0007669"/>
    <property type="project" value="TreeGrafter"/>
</dbReference>
<reference evidence="9" key="2">
    <citation type="submission" date="2025-04" db="UniProtKB">
        <authorList>
            <consortium name="RefSeq"/>
        </authorList>
    </citation>
    <scope>IDENTIFICATION</scope>
</reference>
<dbReference type="VEuPathDB" id="VectorBase:BGLAX_026859"/>
<dbReference type="OrthoDB" id="8887147at2759"/>
<dbReference type="GO" id="GO:0032588">
    <property type="term" value="C:trans-Golgi network membrane"/>
    <property type="evidence" value="ECO:0007669"/>
    <property type="project" value="TreeGrafter"/>
</dbReference>
<evidence type="ECO:0000313" key="9">
    <source>
        <dbReference type="RefSeq" id="XP_055871187.1"/>
    </source>
</evidence>
<evidence type="ECO:0000256" key="5">
    <source>
        <dbReference type="SAM" id="Phobius"/>
    </source>
</evidence>
<dbReference type="VEuPathDB" id="VectorBase:BGLB011426"/>
<sequence>MPRSQPIERQIITKGIYKAAAGVGVAYIALYFAFPIPVPPLPYTIDRLVYTLRLQSFSCLTVIAGIADVSLTRFQTTAIDPINGRGEHHVALSVRYLSNTLEQFVVSFVGQVILATYLTEPQMKNIPILVAFFVAGRLMYYIGYRSSYLQRAPGFAVTAIPSLVVWVCVMLYVISDVLS</sequence>
<evidence type="ECO:0000256" key="3">
    <source>
        <dbReference type="ARBA" id="ARBA00022989"/>
    </source>
</evidence>
<dbReference type="Pfam" id="PF01124">
    <property type="entry name" value="MAPEG"/>
    <property type="match status" value="1"/>
</dbReference>
<dbReference type="Gene3D" id="1.20.120.550">
    <property type="entry name" value="Membrane associated eicosanoid/glutathione metabolism-like domain"/>
    <property type="match status" value="1"/>
</dbReference>
<dbReference type="SUPFAM" id="SSF161084">
    <property type="entry name" value="MAPEG domain-like"/>
    <property type="match status" value="1"/>
</dbReference>
<dbReference type="PANTHER" id="PTHR31004">
    <property type="entry name" value="TRANSMEMBRANE PROTEIN 79"/>
    <property type="match status" value="1"/>
</dbReference>
<comment type="subcellular location">
    <subcellularLocation>
        <location evidence="1">Membrane</location>
    </subcellularLocation>
</comment>
<keyword evidence="8" id="KW-1185">Reference proteome</keyword>
<evidence type="ECO:0000313" key="6">
    <source>
        <dbReference type="EnsemblMetazoa" id="BGLB011426-PB"/>
    </source>
</evidence>
<keyword evidence="4 5" id="KW-0472">Membrane</keyword>
<keyword evidence="2 5" id="KW-0812">Transmembrane</keyword>
<organism evidence="6 7">
    <name type="scientific">Biomphalaria glabrata</name>
    <name type="common">Bloodfluke planorb</name>
    <name type="synonym">Freshwater snail</name>
    <dbReference type="NCBI Taxonomy" id="6526"/>
    <lineage>
        <taxon>Eukaryota</taxon>
        <taxon>Metazoa</taxon>
        <taxon>Spiralia</taxon>
        <taxon>Lophotrochozoa</taxon>
        <taxon>Mollusca</taxon>
        <taxon>Gastropoda</taxon>
        <taxon>Heterobranchia</taxon>
        <taxon>Euthyneura</taxon>
        <taxon>Panpulmonata</taxon>
        <taxon>Hygrophila</taxon>
        <taxon>Lymnaeoidea</taxon>
        <taxon>Planorbidae</taxon>
        <taxon>Biomphalaria</taxon>
    </lineage>
</organism>
<feature type="transmembrane region" description="Helical" evidence="5">
    <location>
        <begin position="125"/>
        <end position="143"/>
    </location>
</feature>
<reference evidence="6" key="1">
    <citation type="submission" date="2020-05" db="UniProtKB">
        <authorList>
            <consortium name="EnsemblMetazoa"/>
        </authorList>
    </citation>
    <scope>IDENTIFICATION</scope>
    <source>
        <strain evidence="6">BB02</strain>
    </source>
</reference>
<evidence type="ECO:0000313" key="7">
    <source>
        <dbReference type="Proteomes" id="UP000076420"/>
    </source>
</evidence>
<feature type="transmembrane region" description="Helical" evidence="5">
    <location>
        <begin position="155"/>
        <end position="174"/>
    </location>
</feature>
<dbReference type="PANTHER" id="PTHR31004:SF1">
    <property type="entry name" value="TRANSMEMBRANE PROTEIN 79"/>
    <property type="match status" value="1"/>
</dbReference>
<dbReference type="KEGG" id="bgt:106076842"/>